<dbReference type="GO" id="GO:0033512">
    <property type="term" value="P:L-lysine catabolic process to acetyl-CoA via saccharopine"/>
    <property type="evidence" value="ECO:0007669"/>
    <property type="project" value="UniProtKB-UniRule"/>
</dbReference>
<dbReference type="SUPFAM" id="SSF51230">
    <property type="entry name" value="Single hybrid motif"/>
    <property type="match status" value="1"/>
</dbReference>
<proteinExistence type="inferred from homology"/>
<feature type="compositionally biased region" description="Basic and acidic residues" evidence="12">
    <location>
        <begin position="128"/>
        <end position="139"/>
    </location>
</feature>
<sequence length="405" mass="44092">MSTEVKVPVLPESVSDAVIASWHKKVGDSVKRDENLVDLETDKVVLEVPSPIDGVIKSISAEAGDTVTSQQVIAVIEEGASGKSSDSKPKDKEEEKGEKKSKDKDESKKDDEKNDKPDTSELSPAGRRVAEQHNIDASKVEGTGRGGRVTKEDLVKHMNAPAKESSTGTPMGDRSEQRVAMTRMRSKIAERLMQSKNSIAMLTSFNEINMGPVMKMRKTMQEQFEKTHGVKLGFMSFFAKAAANALQRHPIINASVDGNDVIYHNYADISIAVATDKGLVTPVLRNVEQMSFADIEKAIGDYARAAREGGLKLEDLQGGTFTITNGGTFGSLFSTPIVNPPQSAILGMHAIKDRAMVENGQVVAAPMMYVAISYDHRIIDGKDAVLFLVDIKNQLENPHRMLLGL</sequence>
<keyword evidence="6 11" id="KW-0816">Tricarboxylic acid cycle</keyword>
<dbReference type="Gene3D" id="4.10.320.10">
    <property type="entry name" value="E3-binding domain"/>
    <property type="match status" value="1"/>
</dbReference>
<feature type="compositionally biased region" description="Basic and acidic residues" evidence="12">
    <location>
        <begin position="85"/>
        <end position="119"/>
    </location>
</feature>
<dbReference type="InterPro" id="IPR000089">
    <property type="entry name" value="Biotin_lipoyl"/>
</dbReference>
<dbReference type="Gene3D" id="3.30.559.10">
    <property type="entry name" value="Chloramphenicol acetyltransferase-like domain"/>
    <property type="match status" value="1"/>
</dbReference>
<dbReference type="InterPro" id="IPR003016">
    <property type="entry name" value="2-oxoA_DH_lipoyl-BS"/>
</dbReference>
<dbReference type="GO" id="GO:0045252">
    <property type="term" value="C:oxoglutarate dehydrogenase complex"/>
    <property type="evidence" value="ECO:0007669"/>
    <property type="project" value="UniProtKB-UniRule"/>
</dbReference>
<dbReference type="InterPro" id="IPR036625">
    <property type="entry name" value="E3-bd_dom_sf"/>
</dbReference>
<reference evidence="15 16" key="1">
    <citation type="submission" date="2020-09" db="EMBL/GenBank/DDBJ databases">
        <title>Pseudoxanthomonas sp. CAU 1598 isolated from sand of Yaerae Beach.</title>
        <authorList>
            <person name="Kim W."/>
        </authorList>
    </citation>
    <scope>NUCLEOTIDE SEQUENCE [LARGE SCALE GENOMIC DNA]</scope>
    <source>
        <strain evidence="15 16">CAU 1598</strain>
    </source>
</reference>
<evidence type="ECO:0000256" key="10">
    <source>
        <dbReference type="ARBA" id="ARBA00052761"/>
    </source>
</evidence>
<evidence type="ECO:0000313" key="16">
    <source>
        <dbReference type="Proteomes" id="UP000613768"/>
    </source>
</evidence>
<evidence type="ECO:0000256" key="11">
    <source>
        <dbReference type="RuleBase" id="RU361138"/>
    </source>
</evidence>
<comment type="function">
    <text evidence="1 11">E2 component of the 2-oxoglutarate dehydrogenase (OGDH) complex which catalyzes the second step in the conversion of 2-oxoglutarate to succinyl-CoA and CO(2).</text>
</comment>
<keyword evidence="16" id="KW-1185">Reference proteome</keyword>
<dbReference type="GO" id="GO:0006099">
    <property type="term" value="P:tricarboxylic acid cycle"/>
    <property type="evidence" value="ECO:0007669"/>
    <property type="project" value="UniProtKB-UniRule"/>
</dbReference>
<dbReference type="Pfam" id="PF00198">
    <property type="entry name" value="2-oxoacid_dh"/>
    <property type="match status" value="1"/>
</dbReference>
<gene>
    <name evidence="15" type="primary">sucB</name>
    <name evidence="15" type="ORF">IFO71_14420</name>
</gene>
<dbReference type="InterPro" id="IPR004167">
    <property type="entry name" value="PSBD"/>
</dbReference>
<dbReference type="GO" id="GO:0005829">
    <property type="term" value="C:cytosol"/>
    <property type="evidence" value="ECO:0007669"/>
    <property type="project" value="TreeGrafter"/>
</dbReference>
<evidence type="ECO:0000313" key="15">
    <source>
        <dbReference type="EMBL" id="MBD8526932.1"/>
    </source>
</evidence>
<evidence type="ECO:0000256" key="1">
    <source>
        <dbReference type="ARBA" id="ARBA00004052"/>
    </source>
</evidence>
<comment type="pathway">
    <text evidence="2 11">Amino-acid degradation; L-lysine degradation via saccharopine pathway; glutaryl-CoA from L-lysine: step 6/6.</text>
</comment>
<dbReference type="PANTHER" id="PTHR43416">
    <property type="entry name" value="DIHYDROLIPOYLLYSINE-RESIDUE SUCCINYLTRANSFERASE COMPONENT OF 2-OXOGLUTARATE DEHYDROGENASE COMPLEX, MITOCHONDRIAL-RELATED"/>
    <property type="match status" value="1"/>
</dbReference>
<dbReference type="Proteomes" id="UP000613768">
    <property type="component" value="Unassembled WGS sequence"/>
</dbReference>
<dbReference type="SUPFAM" id="SSF52777">
    <property type="entry name" value="CoA-dependent acyltransferases"/>
    <property type="match status" value="1"/>
</dbReference>
<accession>A0AAW3ZP37</accession>
<dbReference type="InterPro" id="IPR023213">
    <property type="entry name" value="CAT-like_dom_sf"/>
</dbReference>
<evidence type="ECO:0000259" key="14">
    <source>
        <dbReference type="PROSITE" id="PS51826"/>
    </source>
</evidence>
<feature type="region of interest" description="Disordered" evidence="12">
    <location>
        <begin position="74"/>
        <end position="149"/>
    </location>
</feature>
<dbReference type="NCBIfam" id="TIGR01347">
    <property type="entry name" value="sucB"/>
    <property type="match status" value="1"/>
</dbReference>
<dbReference type="InterPro" id="IPR006255">
    <property type="entry name" value="SucB"/>
</dbReference>
<dbReference type="PROSITE" id="PS00189">
    <property type="entry name" value="LIPOYL"/>
    <property type="match status" value="1"/>
</dbReference>
<feature type="domain" description="Peripheral subunit-binding (PSBD)" evidence="14">
    <location>
        <begin position="121"/>
        <end position="158"/>
    </location>
</feature>
<comment type="catalytic activity">
    <reaction evidence="10 11">
        <text>N(6)-[(R)-dihydrolipoyl]-L-lysyl-[protein] + succinyl-CoA = N(6)-[(R)-S(8)-succinyldihydrolipoyl]-L-lysyl-[protein] + CoA</text>
        <dbReference type="Rhea" id="RHEA:15213"/>
        <dbReference type="Rhea" id="RHEA-COMP:10475"/>
        <dbReference type="Rhea" id="RHEA-COMP:20092"/>
        <dbReference type="ChEBI" id="CHEBI:57287"/>
        <dbReference type="ChEBI" id="CHEBI:57292"/>
        <dbReference type="ChEBI" id="CHEBI:83100"/>
        <dbReference type="ChEBI" id="CHEBI:83120"/>
        <dbReference type="EC" id="2.3.1.61"/>
    </reaction>
</comment>
<feature type="domain" description="Lipoyl-binding" evidence="13">
    <location>
        <begin position="2"/>
        <end position="77"/>
    </location>
</feature>
<keyword evidence="7 11" id="KW-0808">Transferase</keyword>
<comment type="caution">
    <text evidence="15">The sequence shown here is derived from an EMBL/GenBank/DDBJ whole genome shotgun (WGS) entry which is preliminary data.</text>
</comment>
<dbReference type="NCBIfam" id="NF004309">
    <property type="entry name" value="PRK05704.1"/>
    <property type="match status" value="1"/>
</dbReference>
<dbReference type="SUPFAM" id="SSF47005">
    <property type="entry name" value="Peripheral subunit-binding domain of 2-oxo acid dehydrogenase complex"/>
    <property type="match status" value="1"/>
</dbReference>
<dbReference type="EC" id="2.3.1.61" evidence="4 11"/>
<evidence type="ECO:0000259" key="13">
    <source>
        <dbReference type="PROSITE" id="PS50968"/>
    </source>
</evidence>
<dbReference type="AlphaFoldDB" id="A0AAW3ZP37"/>
<comment type="cofactor">
    <cofactor evidence="11">
        <name>(R)-lipoate</name>
        <dbReference type="ChEBI" id="CHEBI:83088"/>
    </cofactor>
    <text evidence="11">Binds 1 lipoyl cofactor covalently.</text>
</comment>
<dbReference type="InterPro" id="IPR001078">
    <property type="entry name" value="2-oxoacid_DH_actylTfrase"/>
</dbReference>
<dbReference type="Gene3D" id="2.40.50.100">
    <property type="match status" value="1"/>
</dbReference>
<dbReference type="RefSeq" id="WP_192030352.1">
    <property type="nucleotide sequence ID" value="NZ_JACYTR010000035.1"/>
</dbReference>
<dbReference type="PROSITE" id="PS50968">
    <property type="entry name" value="BIOTINYL_LIPOYL"/>
    <property type="match status" value="1"/>
</dbReference>
<dbReference type="FunFam" id="3.30.559.10:FF:000007">
    <property type="entry name" value="Dihydrolipoamide acetyltransferase component of pyruvate dehydrogenase complex"/>
    <property type="match status" value="1"/>
</dbReference>
<evidence type="ECO:0000256" key="2">
    <source>
        <dbReference type="ARBA" id="ARBA00005145"/>
    </source>
</evidence>
<dbReference type="PROSITE" id="PS51826">
    <property type="entry name" value="PSBD"/>
    <property type="match status" value="1"/>
</dbReference>
<dbReference type="InterPro" id="IPR050537">
    <property type="entry name" value="2-oxoacid_dehydrogenase"/>
</dbReference>
<evidence type="ECO:0000256" key="6">
    <source>
        <dbReference type="ARBA" id="ARBA00022532"/>
    </source>
</evidence>
<evidence type="ECO:0000256" key="9">
    <source>
        <dbReference type="ARBA" id="ARBA00023315"/>
    </source>
</evidence>
<dbReference type="Pfam" id="PF00364">
    <property type="entry name" value="Biotin_lipoyl"/>
    <property type="match status" value="1"/>
</dbReference>
<keyword evidence="9 11" id="KW-0012">Acyltransferase</keyword>
<evidence type="ECO:0000256" key="5">
    <source>
        <dbReference type="ARBA" id="ARBA00019511"/>
    </source>
</evidence>
<evidence type="ECO:0000256" key="3">
    <source>
        <dbReference type="ARBA" id="ARBA00007317"/>
    </source>
</evidence>
<comment type="similarity">
    <text evidence="3 11">Belongs to the 2-oxoacid dehydrogenase family.</text>
</comment>
<dbReference type="PANTHER" id="PTHR43416:SF5">
    <property type="entry name" value="DIHYDROLIPOYLLYSINE-RESIDUE SUCCINYLTRANSFERASE COMPONENT OF 2-OXOGLUTARATE DEHYDROGENASE COMPLEX, MITOCHONDRIAL"/>
    <property type="match status" value="1"/>
</dbReference>
<name>A0AAW3ZP37_9GAMM</name>
<dbReference type="EMBL" id="JACYTR010000035">
    <property type="protein sequence ID" value="MBD8526932.1"/>
    <property type="molecule type" value="Genomic_DNA"/>
</dbReference>
<organism evidence="15 16">
    <name type="scientific">Pseudomarimonas arenosa</name>
    <dbReference type="NCBI Taxonomy" id="2774145"/>
    <lineage>
        <taxon>Bacteria</taxon>
        <taxon>Pseudomonadati</taxon>
        <taxon>Pseudomonadota</taxon>
        <taxon>Gammaproteobacteria</taxon>
        <taxon>Lysobacterales</taxon>
        <taxon>Lysobacteraceae</taxon>
        <taxon>Pseudomarimonas</taxon>
    </lineage>
</organism>
<evidence type="ECO:0000256" key="12">
    <source>
        <dbReference type="SAM" id="MobiDB-lite"/>
    </source>
</evidence>
<keyword evidence="8 11" id="KW-0450">Lipoyl</keyword>
<evidence type="ECO:0000256" key="7">
    <source>
        <dbReference type="ARBA" id="ARBA00022679"/>
    </source>
</evidence>
<dbReference type="Pfam" id="PF02817">
    <property type="entry name" value="E3_binding"/>
    <property type="match status" value="1"/>
</dbReference>
<dbReference type="CDD" id="cd06849">
    <property type="entry name" value="lipoyl_domain"/>
    <property type="match status" value="1"/>
</dbReference>
<evidence type="ECO:0000256" key="8">
    <source>
        <dbReference type="ARBA" id="ARBA00022823"/>
    </source>
</evidence>
<evidence type="ECO:0000256" key="4">
    <source>
        <dbReference type="ARBA" id="ARBA00012945"/>
    </source>
</evidence>
<dbReference type="GO" id="GO:0004149">
    <property type="term" value="F:dihydrolipoyllysine-residue succinyltransferase activity"/>
    <property type="evidence" value="ECO:0007669"/>
    <property type="project" value="UniProtKB-UniRule"/>
</dbReference>
<protein>
    <recommendedName>
        <fullName evidence="5 11">Dihydrolipoyllysine-residue succinyltransferase component of 2-oxoglutarate dehydrogenase complex</fullName>
        <ecNumber evidence="4 11">2.3.1.61</ecNumber>
    </recommendedName>
    <alternativeName>
        <fullName evidence="11">2-oxoglutarate dehydrogenase complex component E2</fullName>
    </alternativeName>
</protein>
<dbReference type="InterPro" id="IPR011053">
    <property type="entry name" value="Single_hybrid_motif"/>
</dbReference>